<proteinExistence type="predicted"/>
<reference evidence="2 3" key="1">
    <citation type="journal article" date="2019" name="Sci. Rep.">
        <title>Comparative genomics of chytrid fungi reveal insights into the obligate biotrophic and pathogenic lifestyle of Synchytrium endobioticum.</title>
        <authorList>
            <person name="van de Vossenberg B.T.L.H."/>
            <person name="Warris S."/>
            <person name="Nguyen H.D.T."/>
            <person name="van Gent-Pelzer M.P.E."/>
            <person name="Joly D.L."/>
            <person name="van de Geest H.C."/>
            <person name="Bonants P.J.M."/>
            <person name="Smith D.S."/>
            <person name="Levesque C.A."/>
            <person name="van der Lee T.A.J."/>
        </authorList>
    </citation>
    <scope>NUCLEOTIDE SEQUENCE [LARGE SCALE GENOMIC DNA]</scope>
    <source>
        <strain evidence="2 3">LEV6574</strain>
    </source>
</reference>
<sequence>MKRIHLTVLLILSVISAVICGGANKKSKDRKLAYEHLKLSPKNIPYLSNDKVLSCVPFEGQELCAGDRVRLSTTGLNGFLNAHIPSTVGSQRVVGSPVNSSTFTIFPWQESNAYNLSSLPWTTLPPWVLHDMEDYGYFHFLLQFDGLWVDNNEILHAGKQAFYTLNINSNQRKDTIPPSTGVLIWVNSGLLTGGGYIVNQDGEVFWAGRSKKSQVDWLLFDSPGQPTPFPGCNTQTVWKIRNYGSLFDSAISSFVDTPQAIDSMVTKDIVLSEVLVTNHDIFSQYVASEISGSFTRSFSSSLRTTKYLSPEMKPVDVAVPIIGFEGFSVHARNTQELTMSERSFQSSRTSHRVMIYARVLGRSSVRAQLMVTKMNLAFPVTVTIERTLPPKQVKNYYNVTGMVYSELASNARGCIGEAFPIGGIPKQNQSFICKQTYQQYKRPSLLRMQPLRLEWIPNEQQVLISITVYQVMSR</sequence>
<evidence type="ECO:0000313" key="2">
    <source>
        <dbReference type="EMBL" id="TPX45829.1"/>
    </source>
</evidence>
<protein>
    <submittedName>
        <fullName evidence="2">Uncharacterized protein</fullName>
    </submittedName>
</protein>
<dbReference type="AlphaFoldDB" id="A0A507D2U6"/>
<comment type="caution">
    <text evidence="2">The sequence shown here is derived from an EMBL/GenBank/DDBJ whole genome shotgun (WGS) entry which is preliminary data.</text>
</comment>
<evidence type="ECO:0000256" key="1">
    <source>
        <dbReference type="SAM" id="SignalP"/>
    </source>
</evidence>
<dbReference type="EMBL" id="QEAM01000126">
    <property type="protein sequence ID" value="TPX45829.1"/>
    <property type="molecule type" value="Genomic_DNA"/>
</dbReference>
<dbReference type="VEuPathDB" id="FungiDB:SeMB42_g05854"/>
<dbReference type="Proteomes" id="UP000320475">
    <property type="component" value="Unassembled WGS sequence"/>
</dbReference>
<evidence type="ECO:0000313" key="3">
    <source>
        <dbReference type="Proteomes" id="UP000320475"/>
    </source>
</evidence>
<feature type="signal peptide" evidence="1">
    <location>
        <begin position="1"/>
        <end position="20"/>
    </location>
</feature>
<accession>A0A507D2U6</accession>
<organism evidence="2 3">
    <name type="scientific">Synchytrium endobioticum</name>
    <dbReference type="NCBI Taxonomy" id="286115"/>
    <lineage>
        <taxon>Eukaryota</taxon>
        <taxon>Fungi</taxon>
        <taxon>Fungi incertae sedis</taxon>
        <taxon>Chytridiomycota</taxon>
        <taxon>Chytridiomycota incertae sedis</taxon>
        <taxon>Chytridiomycetes</taxon>
        <taxon>Synchytriales</taxon>
        <taxon>Synchytriaceae</taxon>
        <taxon>Synchytrium</taxon>
    </lineage>
</organism>
<name>A0A507D2U6_9FUNG</name>
<gene>
    <name evidence="2" type="ORF">SeLEV6574_g03618</name>
</gene>
<feature type="chain" id="PRO_5021249863" evidence="1">
    <location>
        <begin position="21"/>
        <end position="474"/>
    </location>
</feature>
<keyword evidence="1" id="KW-0732">Signal</keyword>